<dbReference type="GO" id="GO:0046872">
    <property type="term" value="F:metal ion binding"/>
    <property type="evidence" value="ECO:0007669"/>
    <property type="project" value="InterPro"/>
</dbReference>
<dbReference type="Pfam" id="PF00403">
    <property type="entry name" value="HMA"/>
    <property type="match status" value="1"/>
</dbReference>
<sequence>MTLQLTVPNMACSACANNITNALKVVDANANIQADPQTKLVTIDTQASETVVKEALAAAGYPAT</sequence>
<dbReference type="InterPro" id="IPR006121">
    <property type="entry name" value="HMA_dom"/>
</dbReference>
<gene>
    <name evidence="2" type="ORF">NIES37_34360</name>
</gene>
<feature type="domain" description="HMA" evidence="1">
    <location>
        <begin position="1"/>
        <end position="64"/>
    </location>
</feature>
<dbReference type="InterPro" id="IPR036163">
    <property type="entry name" value="HMA_dom_sf"/>
</dbReference>
<evidence type="ECO:0000313" key="2">
    <source>
        <dbReference type="EMBL" id="BAY99453.1"/>
    </source>
</evidence>
<evidence type="ECO:0000313" key="3">
    <source>
        <dbReference type="Proteomes" id="UP000218785"/>
    </source>
</evidence>
<dbReference type="RefSeq" id="WP_096577590.1">
    <property type="nucleotide sequence ID" value="NZ_CAWNJS010000001.1"/>
</dbReference>
<reference evidence="2 3" key="1">
    <citation type="submission" date="2017-06" db="EMBL/GenBank/DDBJ databases">
        <title>Genome sequencing of cyanobaciteial culture collection at National Institute for Environmental Studies (NIES).</title>
        <authorList>
            <person name="Hirose Y."/>
            <person name="Shimura Y."/>
            <person name="Fujisawa T."/>
            <person name="Nakamura Y."/>
            <person name="Kawachi M."/>
        </authorList>
    </citation>
    <scope>NUCLEOTIDE SEQUENCE [LARGE SCALE GENOMIC DNA]</scope>
    <source>
        <strain evidence="2 3">NIES-37</strain>
    </source>
</reference>
<keyword evidence="3" id="KW-1185">Reference proteome</keyword>
<protein>
    <submittedName>
        <fullName evidence="2">Heavy metal transport/detoxification protein</fullName>
    </submittedName>
</protein>
<evidence type="ECO:0000259" key="1">
    <source>
        <dbReference type="PROSITE" id="PS50846"/>
    </source>
</evidence>
<organism evidence="2 3">
    <name type="scientific">Tolypothrix tenuis PCC 7101</name>
    <dbReference type="NCBI Taxonomy" id="231146"/>
    <lineage>
        <taxon>Bacteria</taxon>
        <taxon>Bacillati</taxon>
        <taxon>Cyanobacteriota</taxon>
        <taxon>Cyanophyceae</taxon>
        <taxon>Nostocales</taxon>
        <taxon>Tolypothrichaceae</taxon>
        <taxon>Tolypothrix</taxon>
    </lineage>
</organism>
<dbReference type="Proteomes" id="UP000218785">
    <property type="component" value="Chromosome"/>
</dbReference>
<dbReference type="EMBL" id="AP018248">
    <property type="protein sequence ID" value="BAY99453.1"/>
    <property type="molecule type" value="Genomic_DNA"/>
</dbReference>
<dbReference type="PROSITE" id="PS50846">
    <property type="entry name" value="HMA_2"/>
    <property type="match status" value="1"/>
</dbReference>
<dbReference type="KEGG" id="ttq:NIES37_34360"/>
<accession>A0A1Z4N165</accession>
<dbReference type="AlphaFoldDB" id="A0A1Z4N165"/>
<dbReference type="SUPFAM" id="SSF55008">
    <property type="entry name" value="HMA, heavy metal-associated domain"/>
    <property type="match status" value="1"/>
</dbReference>
<proteinExistence type="predicted"/>
<name>A0A1Z4N165_9CYAN</name>
<dbReference type="Gene3D" id="3.30.70.100">
    <property type="match status" value="1"/>
</dbReference>
<dbReference type="CDD" id="cd00371">
    <property type="entry name" value="HMA"/>
    <property type="match status" value="1"/>
</dbReference>